<dbReference type="PROSITE" id="PS00910">
    <property type="entry name" value="UPF0029"/>
    <property type="match status" value="1"/>
</dbReference>
<evidence type="ECO:0008006" key="6">
    <source>
        <dbReference type="Google" id="ProtNLM"/>
    </source>
</evidence>
<dbReference type="PANTHER" id="PTHR16301:SF20">
    <property type="entry name" value="IMPACT FAMILY MEMBER YIGZ"/>
    <property type="match status" value="1"/>
</dbReference>
<dbReference type="GO" id="GO:0032561">
    <property type="term" value="F:guanyl ribonucleotide binding"/>
    <property type="evidence" value="ECO:0007669"/>
    <property type="project" value="UniProtKB-ARBA"/>
</dbReference>
<proteinExistence type="inferred from homology"/>
<dbReference type="SUPFAM" id="SSF54980">
    <property type="entry name" value="EF-G C-terminal domain-like"/>
    <property type="match status" value="1"/>
</dbReference>
<dbReference type="InterPro" id="IPR036956">
    <property type="entry name" value="Impact_N_sf"/>
</dbReference>
<dbReference type="Pfam" id="PF09186">
    <property type="entry name" value="DUF1949"/>
    <property type="match status" value="1"/>
</dbReference>
<reference evidence="5" key="1">
    <citation type="journal article" date="2009" name="PLoS ONE">
        <title>Genome degradation in Brucella ovis corresponds with narrowing of its host range and tissue tropism.</title>
        <authorList>
            <person name="Tsolis R.M."/>
            <person name="Seshadri R."/>
            <person name="Santos R.L."/>
            <person name="Sangari F.J."/>
            <person name="Lobo J.M."/>
            <person name="de Jong M.F."/>
            <person name="Ren Q."/>
            <person name="Myers G."/>
            <person name="Brinkac L.M."/>
            <person name="Nelson W.C."/>
            <person name="Deboy R.T."/>
            <person name="Angiuoli S."/>
            <person name="Khouri H."/>
            <person name="Dimitrov G."/>
            <person name="Robinson J.R."/>
            <person name="Mulligan S."/>
            <person name="Walker R.L."/>
            <person name="Elzer P.E."/>
            <person name="Hassan K.A."/>
            <person name="Paulsen I.T."/>
        </authorList>
    </citation>
    <scope>NUCLEOTIDE SEQUENCE [LARGE SCALE GENOMIC DNA]</scope>
    <source>
        <strain evidence="5">ATCC 25840 / 63/290 / NCTC 10512</strain>
    </source>
</reference>
<evidence type="ECO:0000313" key="4">
    <source>
        <dbReference type="EMBL" id="ABQ62227.1"/>
    </source>
</evidence>
<accession>A0A0H3ATY2</accession>
<dbReference type="InterPro" id="IPR023582">
    <property type="entry name" value="Impact"/>
</dbReference>
<dbReference type="HOGENOM" id="CLU_083552_3_1_5"/>
<dbReference type="GO" id="GO:0017111">
    <property type="term" value="F:ribonucleoside triphosphate phosphatase activity"/>
    <property type="evidence" value="ECO:0007669"/>
    <property type="project" value="UniProtKB-ARBA"/>
</dbReference>
<dbReference type="EMBL" id="CP000709">
    <property type="protein sequence ID" value="ABQ62227.1"/>
    <property type="molecule type" value="Genomic_DNA"/>
</dbReference>
<dbReference type="InterPro" id="IPR020569">
    <property type="entry name" value="UPF0029_Impact_CS"/>
</dbReference>
<evidence type="ECO:0000313" key="5">
    <source>
        <dbReference type="Proteomes" id="UP000006383"/>
    </source>
</evidence>
<dbReference type="AlphaFoldDB" id="A0A0H3ATY2"/>
<feature type="domain" description="Impact N-terminal" evidence="2">
    <location>
        <begin position="49"/>
        <end position="149"/>
    </location>
</feature>
<evidence type="ECO:0000259" key="3">
    <source>
        <dbReference type="Pfam" id="PF09186"/>
    </source>
</evidence>
<organism evidence="4 5">
    <name type="scientific">Brucella ovis (strain ATCC 25840 / 63/290 / NCTC 10512)</name>
    <dbReference type="NCBI Taxonomy" id="444178"/>
    <lineage>
        <taxon>Bacteria</taxon>
        <taxon>Pseudomonadati</taxon>
        <taxon>Pseudomonadota</taxon>
        <taxon>Alphaproteobacteria</taxon>
        <taxon>Hyphomicrobiales</taxon>
        <taxon>Brucellaceae</taxon>
        <taxon>Brucella/Ochrobactrum group</taxon>
        <taxon>Brucella</taxon>
    </lineage>
</organism>
<sequence>MNIHCALIAHGAFITTACQCPVCAMPGSAAYRIVMFTISRVETFSQEIKKSRFLAIAAPVASEEAAKDFLHEYSDLSATHNCWAWRMGQNYRFSDDGEPSGTAGKPILQAIDGQQLDNIVVVVTRWFGGILLGSGGLMRAYGGTAASCLRQAEKTEVIALVGFALACDFSDHALLKARLTAVKNVAILQENFTATGVEMTGAMPIAAKDDLSRLVSDLTRGKTIITFDE</sequence>
<evidence type="ECO:0000256" key="1">
    <source>
        <dbReference type="ARBA" id="ARBA00007665"/>
    </source>
</evidence>
<keyword evidence="5" id="KW-1185">Reference proteome</keyword>
<dbReference type="InterPro" id="IPR001498">
    <property type="entry name" value="Impact_N"/>
</dbReference>
<protein>
    <recommendedName>
        <fullName evidence="6">Thymidylate synthase</fullName>
    </recommendedName>
</protein>
<dbReference type="SUPFAM" id="SSF54211">
    <property type="entry name" value="Ribosomal protein S5 domain 2-like"/>
    <property type="match status" value="1"/>
</dbReference>
<dbReference type="Pfam" id="PF01205">
    <property type="entry name" value="Impact_N"/>
    <property type="match status" value="1"/>
</dbReference>
<comment type="similarity">
    <text evidence="1">Belongs to the IMPACT family.</text>
</comment>
<dbReference type="InterPro" id="IPR020568">
    <property type="entry name" value="Ribosomal_Su5_D2-typ_SF"/>
</dbReference>
<dbReference type="Gene3D" id="3.30.230.30">
    <property type="entry name" value="Impact, N-terminal domain"/>
    <property type="match status" value="1"/>
</dbReference>
<dbReference type="Gene3D" id="3.30.70.240">
    <property type="match status" value="1"/>
</dbReference>
<gene>
    <name evidence="4" type="ordered locus">BOV_A0820</name>
</gene>
<dbReference type="Proteomes" id="UP000006383">
    <property type="component" value="Chromosome II"/>
</dbReference>
<dbReference type="GO" id="GO:0005737">
    <property type="term" value="C:cytoplasm"/>
    <property type="evidence" value="ECO:0007669"/>
    <property type="project" value="TreeGrafter"/>
</dbReference>
<dbReference type="InterPro" id="IPR015269">
    <property type="entry name" value="UPF0029_Impact_C"/>
</dbReference>
<dbReference type="PANTHER" id="PTHR16301">
    <property type="entry name" value="IMPACT-RELATED"/>
    <property type="match status" value="1"/>
</dbReference>
<feature type="domain" description="UPF0029" evidence="3">
    <location>
        <begin position="165"/>
        <end position="222"/>
    </location>
</feature>
<dbReference type="KEGG" id="bov:BOV_A0820"/>
<dbReference type="InterPro" id="IPR035647">
    <property type="entry name" value="EFG_III/V"/>
</dbReference>
<evidence type="ECO:0000259" key="2">
    <source>
        <dbReference type="Pfam" id="PF01205"/>
    </source>
</evidence>
<name>A0A0H3ATY2_BRUO2</name>
<dbReference type="GO" id="GO:0006446">
    <property type="term" value="P:regulation of translational initiation"/>
    <property type="evidence" value="ECO:0007669"/>
    <property type="project" value="TreeGrafter"/>
</dbReference>